<feature type="compositionally biased region" description="Low complexity" evidence="1">
    <location>
        <begin position="24"/>
        <end position="48"/>
    </location>
</feature>
<comment type="caution">
    <text evidence="4">The sequence shown here is derived from an EMBL/GenBank/DDBJ whole genome shotgun (WGS) entry which is preliminary data.</text>
</comment>
<dbReference type="EMBL" id="JAGDYL010000003">
    <property type="protein sequence ID" value="MBO1804162.1"/>
    <property type="molecule type" value="Genomic_DNA"/>
</dbReference>
<keyword evidence="2" id="KW-1133">Transmembrane helix</keyword>
<keyword evidence="2" id="KW-0812">Transmembrane</keyword>
<keyword evidence="2" id="KW-0472">Membrane</keyword>
<name>A0A939LTL5_9MICO</name>
<proteinExistence type="predicted"/>
<dbReference type="Pfam" id="PF13828">
    <property type="entry name" value="DUF4190"/>
    <property type="match status" value="1"/>
</dbReference>
<feature type="domain" description="DUF4190" evidence="3">
    <location>
        <begin position="60"/>
        <end position="111"/>
    </location>
</feature>
<evidence type="ECO:0000256" key="2">
    <source>
        <dbReference type="SAM" id="Phobius"/>
    </source>
</evidence>
<evidence type="ECO:0000259" key="3">
    <source>
        <dbReference type="Pfam" id="PF13828"/>
    </source>
</evidence>
<evidence type="ECO:0000313" key="5">
    <source>
        <dbReference type="Proteomes" id="UP000664398"/>
    </source>
</evidence>
<gene>
    <name evidence="4" type="ORF">J4H91_02365</name>
</gene>
<dbReference type="AlphaFoldDB" id="A0A939LTL5"/>
<dbReference type="RefSeq" id="WP_208044654.1">
    <property type="nucleotide sequence ID" value="NZ_JAGDYL010000003.1"/>
</dbReference>
<feature type="region of interest" description="Disordered" evidence="1">
    <location>
        <begin position="1"/>
        <end position="48"/>
    </location>
</feature>
<sequence>MSNTAPQHQAGPAQPTQPLPPYTAPTQPYQAAQPGYAPAQASPAPAPAGTKVSDTNTFALLSIILAFIAPLAAIIFGHMGLSQIKRTGDAGRGIALTGTIIGYAYFVAIGLFIIFYIGMLVMVFGTMGAAFSSMDSFGSGDYSYDDYSYDY</sequence>
<accession>A0A939LTL5</accession>
<reference evidence="4" key="1">
    <citation type="submission" date="2021-03" db="EMBL/GenBank/DDBJ databases">
        <title>Leucobacter chromiisoli sp. nov., isolated from chromium-containing soil of chemical plant.</title>
        <authorList>
            <person name="Xu Z."/>
        </authorList>
    </citation>
    <scope>NUCLEOTIDE SEQUENCE</scope>
    <source>
        <strain evidence="4">A2</strain>
    </source>
</reference>
<evidence type="ECO:0000256" key="1">
    <source>
        <dbReference type="SAM" id="MobiDB-lite"/>
    </source>
</evidence>
<feature type="transmembrane region" description="Helical" evidence="2">
    <location>
        <begin position="102"/>
        <end position="131"/>
    </location>
</feature>
<evidence type="ECO:0000313" key="4">
    <source>
        <dbReference type="EMBL" id="MBO1804162.1"/>
    </source>
</evidence>
<dbReference type="Proteomes" id="UP000664398">
    <property type="component" value="Unassembled WGS sequence"/>
</dbReference>
<organism evidence="4 5">
    <name type="scientific">Leucobacter ruminantium</name>
    <dbReference type="NCBI Taxonomy" id="1289170"/>
    <lineage>
        <taxon>Bacteria</taxon>
        <taxon>Bacillati</taxon>
        <taxon>Actinomycetota</taxon>
        <taxon>Actinomycetes</taxon>
        <taxon>Micrococcales</taxon>
        <taxon>Microbacteriaceae</taxon>
        <taxon>Leucobacter</taxon>
    </lineage>
</organism>
<dbReference type="InterPro" id="IPR025241">
    <property type="entry name" value="DUF4190"/>
</dbReference>
<keyword evidence="5" id="KW-1185">Reference proteome</keyword>
<protein>
    <submittedName>
        <fullName evidence="4">DUF4190 domain-containing protein</fullName>
    </submittedName>
</protein>
<feature type="transmembrane region" description="Helical" evidence="2">
    <location>
        <begin position="58"/>
        <end position="81"/>
    </location>
</feature>